<dbReference type="Proteomes" id="UP000199679">
    <property type="component" value="Chromosome I"/>
</dbReference>
<dbReference type="EMBL" id="LT629740">
    <property type="protein sequence ID" value="SDT28254.1"/>
    <property type="molecule type" value="Genomic_DNA"/>
</dbReference>
<dbReference type="RefSeq" id="WP_157682153.1">
    <property type="nucleotide sequence ID" value="NZ_LT629740.1"/>
</dbReference>
<proteinExistence type="predicted"/>
<keyword evidence="2" id="KW-1185">Reference proteome</keyword>
<evidence type="ECO:0000313" key="1">
    <source>
        <dbReference type="EMBL" id="SDT28254.1"/>
    </source>
</evidence>
<organism evidence="1 2">
    <name type="scientific">Mucilaginibacter mallensis</name>
    <dbReference type="NCBI Taxonomy" id="652787"/>
    <lineage>
        <taxon>Bacteria</taxon>
        <taxon>Pseudomonadati</taxon>
        <taxon>Bacteroidota</taxon>
        <taxon>Sphingobacteriia</taxon>
        <taxon>Sphingobacteriales</taxon>
        <taxon>Sphingobacteriaceae</taxon>
        <taxon>Mucilaginibacter</taxon>
    </lineage>
</organism>
<protein>
    <submittedName>
        <fullName evidence="1">Uncharacterized protein</fullName>
    </submittedName>
</protein>
<gene>
    <name evidence="1" type="ORF">SAMN05216490_2950</name>
</gene>
<reference evidence="1 2" key="1">
    <citation type="submission" date="2016-10" db="EMBL/GenBank/DDBJ databases">
        <authorList>
            <person name="de Groot N.N."/>
        </authorList>
    </citation>
    <scope>NUCLEOTIDE SEQUENCE [LARGE SCALE GENOMIC DNA]</scope>
    <source>
        <strain evidence="1 2">MP1X4</strain>
    </source>
</reference>
<sequence>MKATILATVLVFSLGILSFQTKKENTKQPIVIIQRFSFSNNLKNLASAD</sequence>
<accession>A0A1H1Z3C5</accession>
<evidence type="ECO:0000313" key="2">
    <source>
        <dbReference type="Proteomes" id="UP000199679"/>
    </source>
</evidence>
<name>A0A1H1Z3C5_MUCMA</name>
<dbReference type="STRING" id="652787.SAMN05216490_2950"/>
<dbReference type="AlphaFoldDB" id="A0A1H1Z3C5"/>